<feature type="transmembrane region" description="Helical" evidence="4">
    <location>
        <begin position="101"/>
        <end position="122"/>
    </location>
</feature>
<dbReference type="EC" id="3.6.1.27" evidence="1"/>
<dbReference type="SMART" id="SM00014">
    <property type="entry name" value="acidPPc"/>
    <property type="match status" value="1"/>
</dbReference>
<sequence>MEILKRVKMTPKHILVLWLFCGLSWLFIELAYVVNAVETVELDRKVLLALREAGDTTNPLGPKWLEEMMRDGTALGSNWILFFIVIIAAVYLRLIRQTRLAGFLVIAILSGFVVAFSLKHGIDRPRPDLVPHATKVYTASFPSAHAMMSTLVYFTLAGLLANVERRRTVKSLLFVAAGILTVWIGFSRVYLGVHWPSDVLAGWCAGGFWALFCYQVSKRLPFRGG</sequence>
<evidence type="ECO:0000313" key="7">
    <source>
        <dbReference type="Proteomes" id="UP001209257"/>
    </source>
</evidence>
<feature type="domain" description="Phosphatidic acid phosphatase type 2/haloperoxidase" evidence="5">
    <location>
        <begin position="98"/>
        <end position="214"/>
    </location>
</feature>
<comment type="catalytic activity">
    <reaction evidence="3">
        <text>di-trans,octa-cis-undecaprenyl diphosphate + H2O = di-trans,octa-cis-undecaprenyl phosphate + phosphate + H(+)</text>
        <dbReference type="Rhea" id="RHEA:28094"/>
        <dbReference type="ChEBI" id="CHEBI:15377"/>
        <dbReference type="ChEBI" id="CHEBI:15378"/>
        <dbReference type="ChEBI" id="CHEBI:43474"/>
        <dbReference type="ChEBI" id="CHEBI:58405"/>
        <dbReference type="ChEBI" id="CHEBI:60392"/>
        <dbReference type="EC" id="3.6.1.27"/>
    </reaction>
</comment>
<dbReference type="SUPFAM" id="SSF48317">
    <property type="entry name" value="Acid phosphatase/Vanadium-dependent haloperoxidase"/>
    <property type="match status" value="1"/>
</dbReference>
<feature type="transmembrane region" description="Helical" evidence="4">
    <location>
        <begin position="172"/>
        <end position="193"/>
    </location>
</feature>
<dbReference type="PANTHER" id="PTHR14969">
    <property type="entry name" value="SPHINGOSINE-1-PHOSPHATE PHOSPHOHYDROLASE"/>
    <property type="match status" value="1"/>
</dbReference>
<dbReference type="InterPro" id="IPR000326">
    <property type="entry name" value="PAP2/HPO"/>
</dbReference>
<organism evidence="6 7">
    <name type="scientific">Alteromonas salexigens</name>
    <dbReference type="NCBI Taxonomy" id="2982530"/>
    <lineage>
        <taxon>Bacteria</taxon>
        <taxon>Pseudomonadati</taxon>
        <taxon>Pseudomonadota</taxon>
        <taxon>Gammaproteobacteria</taxon>
        <taxon>Alteromonadales</taxon>
        <taxon>Alteromonadaceae</taxon>
        <taxon>Alteromonas/Salinimonas group</taxon>
        <taxon>Alteromonas</taxon>
    </lineage>
</organism>
<keyword evidence="4" id="KW-1133">Transmembrane helix</keyword>
<evidence type="ECO:0000256" key="2">
    <source>
        <dbReference type="ARBA" id="ARBA00032707"/>
    </source>
</evidence>
<feature type="transmembrane region" description="Helical" evidence="4">
    <location>
        <begin position="199"/>
        <end position="217"/>
    </location>
</feature>
<evidence type="ECO:0000256" key="1">
    <source>
        <dbReference type="ARBA" id="ARBA00012374"/>
    </source>
</evidence>
<feature type="transmembrane region" description="Helical" evidence="4">
    <location>
        <begin position="142"/>
        <end position="160"/>
    </location>
</feature>
<keyword evidence="4" id="KW-0472">Membrane</keyword>
<dbReference type="Pfam" id="PF01569">
    <property type="entry name" value="PAP2"/>
    <property type="match status" value="1"/>
</dbReference>
<dbReference type="InterPro" id="IPR036938">
    <property type="entry name" value="PAP2/HPO_sf"/>
</dbReference>
<accession>A0ABT2VIR7</accession>
<dbReference type="EMBL" id="JAOTJC010000002">
    <property type="protein sequence ID" value="MCU7553047.1"/>
    <property type="molecule type" value="Genomic_DNA"/>
</dbReference>
<evidence type="ECO:0000256" key="3">
    <source>
        <dbReference type="ARBA" id="ARBA00047594"/>
    </source>
</evidence>
<comment type="caution">
    <text evidence="6">The sequence shown here is derived from an EMBL/GenBank/DDBJ whole genome shotgun (WGS) entry which is preliminary data.</text>
</comment>
<dbReference type="Proteomes" id="UP001209257">
    <property type="component" value="Unassembled WGS sequence"/>
</dbReference>
<keyword evidence="4" id="KW-0812">Transmembrane</keyword>
<dbReference type="Gene3D" id="1.20.144.10">
    <property type="entry name" value="Phosphatidic acid phosphatase type 2/haloperoxidase"/>
    <property type="match status" value="2"/>
</dbReference>
<dbReference type="PANTHER" id="PTHR14969:SF13">
    <property type="entry name" value="AT30094P"/>
    <property type="match status" value="1"/>
</dbReference>
<name>A0ABT2VIR7_9ALTE</name>
<evidence type="ECO:0000313" key="6">
    <source>
        <dbReference type="EMBL" id="MCU7553047.1"/>
    </source>
</evidence>
<keyword evidence="7" id="KW-1185">Reference proteome</keyword>
<proteinExistence type="predicted"/>
<evidence type="ECO:0000256" key="4">
    <source>
        <dbReference type="SAM" id="Phobius"/>
    </source>
</evidence>
<feature type="transmembrane region" description="Helical" evidence="4">
    <location>
        <begin position="74"/>
        <end position="94"/>
    </location>
</feature>
<gene>
    <name evidence="6" type="ORF">OCL06_00385</name>
</gene>
<dbReference type="RefSeq" id="WP_262991739.1">
    <property type="nucleotide sequence ID" value="NZ_JAOTJC010000002.1"/>
</dbReference>
<dbReference type="CDD" id="cd03392">
    <property type="entry name" value="PAP2_like_2"/>
    <property type="match status" value="1"/>
</dbReference>
<evidence type="ECO:0000259" key="5">
    <source>
        <dbReference type="SMART" id="SM00014"/>
    </source>
</evidence>
<reference evidence="7" key="1">
    <citation type="submission" date="2023-07" db="EMBL/GenBank/DDBJ databases">
        <title>Study on multiphase classification of strain Alteromonas salexigens isolated from the Yellow Sea.</title>
        <authorList>
            <person name="Sun L."/>
        </authorList>
    </citation>
    <scope>NUCLEOTIDE SEQUENCE [LARGE SCALE GENOMIC DNA]</scope>
    <source>
        <strain evidence="7">ASW11-19</strain>
    </source>
</reference>
<protein>
    <recommendedName>
        <fullName evidence="1">undecaprenyl-diphosphate phosphatase</fullName>
        <ecNumber evidence="1">3.6.1.27</ecNumber>
    </recommendedName>
    <alternativeName>
        <fullName evidence="2">Undecaprenyl pyrophosphate phosphatase</fullName>
    </alternativeName>
</protein>